<dbReference type="AlphaFoldDB" id="A0A8S0VZY5"/>
<dbReference type="PANTHER" id="PTHR12048">
    <property type="entry name" value="CCAAT-BINDING FACTOR-RELATED"/>
    <property type="match status" value="1"/>
</dbReference>
<feature type="compositionally biased region" description="Acidic residues" evidence="1">
    <location>
        <begin position="215"/>
        <end position="224"/>
    </location>
</feature>
<dbReference type="OrthoDB" id="28947at2759"/>
<proteinExistence type="predicted"/>
<evidence type="ECO:0000256" key="1">
    <source>
        <dbReference type="SAM" id="MobiDB-lite"/>
    </source>
</evidence>
<evidence type="ECO:0000313" key="3">
    <source>
        <dbReference type="Proteomes" id="UP000467700"/>
    </source>
</evidence>
<gene>
    <name evidence="2" type="ORF">AAE3_LOCUS11645</name>
</gene>
<dbReference type="GO" id="GO:0005634">
    <property type="term" value="C:nucleus"/>
    <property type="evidence" value="ECO:0007669"/>
    <property type="project" value="TreeGrafter"/>
</dbReference>
<feature type="compositionally biased region" description="Acidic residues" evidence="1">
    <location>
        <begin position="133"/>
        <end position="188"/>
    </location>
</feature>
<feature type="compositionally biased region" description="Acidic residues" evidence="1">
    <location>
        <begin position="68"/>
        <end position="92"/>
    </location>
</feature>
<organism evidence="2 3">
    <name type="scientific">Cyclocybe aegerita</name>
    <name type="common">Black poplar mushroom</name>
    <name type="synonym">Agrocybe aegerita</name>
    <dbReference type="NCBI Taxonomy" id="1973307"/>
    <lineage>
        <taxon>Eukaryota</taxon>
        <taxon>Fungi</taxon>
        <taxon>Dikarya</taxon>
        <taxon>Basidiomycota</taxon>
        <taxon>Agaricomycotina</taxon>
        <taxon>Agaricomycetes</taxon>
        <taxon>Agaricomycetidae</taxon>
        <taxon>Agaricales</taxon>
        <taxon>Agaricineae</taxon>
        <taxon>Bolbitiaceae</taxon>
        <taxon>Cyclocybe</taxon>
    </lineage>
</organism>
<dbReference type="PANTHER" id="PTHR12048:SF0">
    <property type="entry name" value="CCAAT_ENHANCER-BINDING PROTEIN ZETA"/>
    <property type="match status" value="1"/>
</dbReference>
<dbReference type="Proteomes" id="UP000467700">
    <property type="component" value="Unassembled WGS sequence"/>
</dbReference>
<name>A0A8S0VZY5_CYCAE</name>
<comment type="caution">
    <text evidence="2">The sequence shown here is derived from an EMBL/GenBank/DDBJ whole genome shotgun (WGS) entry which is preliminary data.</text>
</comment>
<dbReference type="InterPro" id="IPR040155">
    <property type="entry name" value="CEBPZ/Mak21-like"/>
</dbReference>
<accession>A0A8S0VZY5</accession>
<feature type="compositionally biased region" description="Acidic residues" evidence="1">
    <location>
        <begin position="107"/>
        <end position="120"/>
    </location>
</feature>
<keyword evidence="3" id="KW-1185">Reference proteome</keyword>
<protein>
    <submittedName>
        <fullName evidence="2">Uncharacterized protein</fullName>
    </submittedName>
</protein>
<feature type="region of interest" description="Disordered" evidence="1">
    <location>
        <begin position="55"/>
        <end position="274"/>
    </location>
</feature>
<evidence type="ECO:0000313" key="2">
    <source>
        <dbReference type="EMBL" id="CAA7269374.1"/>
    </source>
</evidence>
<reference evidence="2 3" key="1">
    <citation type="submission" date="2020-01" db="EMBL/GenBank/DDBJ databases">
        <authorList>
            <person name="Gupta K D."/>
        </authorList>
    </citation>
    <scope>NUCLEOTIDE SEQUENCE [LARGE SCALE GENOMIC DNA]</scope>
</reference>
<dbReference type="EMBL" id="CACVBS010000078">
    <property type="protein sequence ID" value="CAA7269374.1"/>
    <property type="molecule type" value="Genomic_DNA"/>
</dbReference>
<sequence length="299" mass="32859">MQPAASALEGVKLVKGEMPGGGGLGVNEKAFVRRKRGEVPVDQLFFHDYFTRKQEREKAMTKKRKDGAEDEEEEEEENGEEQEVEEGEEDGDVGDHEGEAVKLAGSDWDEEADSDLEEEEIWKAMKASMPTAGDDDLMDDSDSENSEDEDEVPDFGDDSDLAIEDDLEDDDQAEDKDAEEKEDSDDDLMSLVEGSDNEDLISLDGDVPEGLIEYDGSDDSDDGNADPGVLLPDADANVDPEEEWHGIGVGTSKNDKKRKHDEATAGGKGGKRKKLRSLPTFASYEDYAKLIEEGPEDDI</sequence>